<dbReference type="InterPro" id="IPR032675">
    <property type="entry name" value="LRR_dom_sf"/>
</dbReference>
<dbReference type="Gene3D" id="3.80.10.10">
    <property type="entry name" value="Ribonuclease Inhibitor"/>
    <property type="match status" value="2"/>
</dbReference>
<sequence length="780" mass="87446">MQHSNQRRAEETVRGSILPCWIWSRIFCLQVLPVSEVLQLGASCRLLRQNHSMGLRAFKLPCLLDGEDPAPDAPLVPRPVPATTMKLLVHKFRYAQSLEGRRGARLFDSDLELLPFAQLRRLDLGFCTRLAEGKLLACLKACVCLAELSLRGCLQLTSPSFPDTVAELRSLSALDVRGCENVNSDGLLQKCLDLRLTSLRLAHACPLEIRDAYEETQPQLPNRLITPETFQSLCSLPLASVELDLLLLSSMRDAEVQKLATIPQLQALLLWNVERLNRVTFQSIVERFAAEIDTVAYHHCYDEYDAYFHVVPSAWGLEMPGQLQGFCARAFFPPGAAGAGGKTLLLATSFKMNPQEAFEAMMTRALEVCQPRRLIFDAGVCRAEIGEALMRFGAFAEEVELYNGGFRESVSGFLSPMLQSCPRLRSLRWKHEGCLWNMQELELLVKTLAENCPDLERFEIVEPHRSPINTLASNLVYYYDGDPGRNHNAVNLATLQELLARCPRLEHLELPAPKLPRLSYWQLRAASAAPPRTLVFNGRNTSFQEELEALAGLAEDRQYDISLLNFGALTLPTIAFVTRFRHLRSLRLGQVDGSYVGLVVHLPERCPDLQRLCLQDLPLPAAQTEALLDALGGLPLLEALDLRVVPEEPKTAFHRMLPALVRRLRRLRELQLPTLAPCALWPLLAPLRRLATLEVTLDSALPLPELLLKVVARCPDLQVLMLDKLENEPQVDEVRIREVLRQAPGLQELAWVPAAVCSGLMYSNGFSVEWSVRRPNRVTG</sequence>
<dbReference type="Proteomes" id="UP001178507">
    <property type="component" value="Unassembled WGS sequence"/>
</dbReference>
<name>A0AA36JJB3_9DINO</name>
<proteinExistence type="predicted"/>
<organism evidence="1 2">
    <name type="scientific">Effrenium voratum</name>
    <dbReference type="NCBI Taxonomy" id="2562239"/>
    <lineage>
        <taxon>Eukaryota</taxon>
        <taxon>Sar</taxon>
        <taxon>Alveolata</taxon>
        <taxon>Dinophyceae</taxon>
        <taxon>Suessiales</taxon>
        <taxon>Symbiodiniaceae</taxon>
        <taxon>Effrenium</taxon>
    </lineage>
</organism>
<dbReference type="GO" id="GO:0031146">
    <property type="term" value="P:SCF-dependent proteasomal ubiquitin-dependent protein catabolic process"/>
    <property type="evidence" value="ECO:0007669"/>
    <property type="project" value="TreeGrafter"/>
</dbReference>
<accession>A0AA36JJB3</accession>
<evidence type="ECO:0000313" key="1">
    <source>
        <dbReference type="EMBL" id="CAJ1406647.1"/>
    </source>
</evidence>
<dbReference type="AlphaFoldDB" id="A0AA36JJB3"/>
<dbReference type="SUPFAM" id="SSF52047">
    <property type="entry name" value="RNI-like"/>
    <property type="match status" value="2"/>
</dbReference>
<keyword evidence="2" id="KW-1185">Reference proteome</keyword>
<dbReference type="GO" id="GO:0019005">
    <property type="term" value="C:SCF ubiquitin ligase complex"/>
    <property type="evidence" value="ECO:0007669"/>
    <property type="project" value="TreeGrafter"/>
</dbReference>
<dbReference type="PANTHER" id="PTHR13318:SF190">
    <property type="entry name" value="PARTNER OF PAIRED, ISOFORM B"/>
    <property type="match status" value="1"/>
</dbReference>
<protein>
    <submittedName>
        <fullName evidence="1">Uncharacterized protein</fullName>
    </submittedName>
</protein>
<evidence type="ECO:0000313" key="2">
    <source>
        <dbReference type="Proteomes" id="UP001178507"/>
    </source>
</evidence>
<gene>
    <name evidence="1" type="ORF">EVOR1521_LOCUS28552</name>
</gene>
<dbReference type="EMBL" id="CAUJNA010003639">
    <property type="protein sequence ID" value="CAJ1406647.1"/>
    <property type="molecule type" value="Genomic_DNA"/>
</dbReference>
<comment type="caution">
    <text evidence="1">The sequence shown here is derived from an EMBL/GenBank/DDBJ whole genome shotgun (WGS) entry which is preliminary data.</text>
</comment>
<reference evidence="1" key="1">
    <citation type="submission" date="2023-08" db="EMBL/GenBank/DDBJ databases">
        <authorList>
            <person name="Chen Y."/>
            <person name="Shah S."/>
            <person name="Dougan E. K."/>
            <person name="Thang M."/>
            <person name="Chan C."/>
        </authorList>
    </citation>
    <scope>NUCLEOTIDE SEQUENCE</scope>
</reference>
<dbReference type="PANTHER" id="PTHR13318">
    <property type="entry name" value="PARTNER OF PAIRED, ISOFORM B-RELATED"/>
    <property type="match status" value="1"/>
</dbReference>